<organism evidence="2 3">
    <name type="scientific">Aurantiacibacter luteus</name>
    <dbReference type="NCBI Taxonomy" id="1581420"/>
    <lineage>
        <taxon>Bacteria</taxon>
        <taxon>Pseudomonadati</taxon>
        <taxon>Pseudomonadota</taxon>
        <taxon>Alphaproteobacteria</taxon>
        <taxon>Sphingomonadales</taxon>
        <taxon>Erythrobacteraceae</taxon>
        <taxon>Aurantiacibacter</taxon>
    </lineage>
</organism>
<keyword evidence="3" id="KW-1185">Reference proteome</keyword>
<dbReference type="RefSeq" id="WP_156169920.1">
    <property type="nucleotide sequence ID" value="NZ_LBHB01000001.1"/>
</dbReference>
<keyword evidence="1" id="KW-0732">Signal</keyword>
<reference evidence="2 3" key="1">
    <citation type="submission" date="2015-04" db="EMBL/GenBank/DDBJ databases">
        <title>The draft genome sequence of Erythrobacter luteus KA37.</title>
        <authorList>
            <person name="Zhuang L."/>
            <person name="Liu Y."/>
            <person name="Shao Z."/>
        </authorList>
    </citation>
    <scope>NUCLEOTIDE SEQUENCE [LARGE SCALE GENOMIC DNA]</scope>
    <source>
        <strain evidence="2 3">KA37</strain>
    </source>
</reference>
<comment type="caution">
    <text evidence="2">The sequence shown here is derived from an EMBL/GenBank/DDBJ whole genome shotgun (WGS) entry which is preliminary data.</text>
</comment>
<sequence length="379" mass="40381">MRALRAVLAVAALLCAPVLALQALANTRELPGPLGWNGFWQASIARQFVTVAIEDERPVMAIRPGGVEMARAAYAREPFATDALFLLASAMQVEGRSDEAARVLAAGLTLDKRSQYLGAMEIQAAVAASDYERALGAIDRLARVRPMMTGDFVGAFATVLGQEGAEPVVLQALENKPVWAVPFWLQVPTDPGTLARFYNLRLLTDEGTSANSDARLMTALAAAGMHQQVFELWDRAGKGADNPTGFVQTGGENAFGWQAPPGQTGNFSQRGEGRFRLYVDAGQEVELARQLVRLAPGSYRFEAQVDPASDAEAVSVKLQCAAAPDGAGAQEHTLAQFADFTASSGCRFYWLILTGDAFENRSALQATVSAIRFGPAGGA</sequence>
<gene>
    <name evidence="2" type="ORF">AAW00_04630</name>
</gene>
<evidence type="ECO:0008006" key="4">
    <source>
        <dbReference type="Google" id="ProtNLM"/>
    </source>
</evidence>
<dbReference type="OrthoDB" id="7404767at2"/>
<dbReference type="Proteomes" id="UP000053464">
    <property type="component" value="Unassembled WGS sequence"/>
</dbReference>
<evidence type="ECO:0000313" key="2">
    <source>
        <dbReference type="EMBL" id="KLE35687.1"/>
    </source>
</evidence>
<feature type="chain" id="PRO_5005198398" description="CBM-cenC domain-containing protein" evidence="1">
    <location>
        <begin position="26"/>
        <end position="379"/>
    </location>
</feature>
<evidence type="ECO:0000313" key="3">
    <source>
        <dbReference type="Proteomes" id="UP000053464"/>
    </source>
</evidence>
<proteinExistence type="predicted"/>
<feature type="signal peptide" evidence="1">
    <location>
        <begin position="1"/>
        <end position="25"/>
    </location>
</feature>
<protein>
    <recommendedName>
        <fullName evidence="4">CBM-cenC domain-containing protein</fullName>
    </recommendedName>
</protein>
<name>A0A0G9MY36_9SPHN</name>
<dbReference type="STRING" id="1581420.AAW00_04630"/>
<dbReference type="PATRIC" id="fig|1581420.6.peg.933"/>
<evidence type="ECO:0000256" key="1">
    <source>
        <dbReference type="SAM" id="SignalP"/>
    </source>
</evidence>
<accession>A0A0G9MY36</accession>
<dbReference type="EMBL" id="LBHB01000001">
    <property type="protein sequence ID" value="KLE35687.1"/>
    <property type="molecule type" value="Genomic_DNA"/>
</dbReference>
<dbReference type="AlphaFoldDB" id="A0A0G9MY36"/>